<organism evidence="1 2">
    <name type="scientific">Capnocytophaga gingivalis</name>
    <dbReference type="NCBI Taxonomy" id="1017"/>
    <lineage>
        <taxon>Bacteria</taxon>
        <taxon>Pseudomonadati</taxon>
        <taxon>Bacteroidota</taxon>
        <taxon>Flavobacteriia</taxon>
        <taxon>Flavobacteriales</taxon>
        <taxon>Flavobacteriaceae</taxon>
        <taxon>Capnocytophaga</taxon>
    </lineage>
</organism>
<feature type="non-terminal residue" evidence="1">
    <location>
        <position position="1"/>
    </location>
</feature>
<proteinExistence type="predicted"/>
<accession>A0ABU5YE44</accession>
<evidence type="ECO:0000313" key="2">
    <source>
        <dbReference type="Proteomes" id="UP001324270"/>
    </source>
</evidence>
<dbReference type="EMBL" id="JAYKBV010000082">
    <property type="protein sequence ID" value="MEB3041995.1"/>
    <property type="molecule type" value="Genomic_DNA"/>
</dbReference>
<dbReference type="Proteomes" id="UP001324270">
    <property type="component" value="Unassembled WGS sequence"/>
</dbReference>
<keyword evidence="2" id="KW-1185">Reference proteome</keyword>
<reference evidence="1 2" key="1">
    <citation type="submission" date="2023-12" db="EMBL/GenBank/DDBJ databases">
        <title>Genomic sequences of Capnocytophaga and Parvimonas strains.</title>
        <authorList>
            <person name="Watt R.M."/>
            <person name="Wang M."/>
            <person name="Yang T."/>
            <person name="Tong W.M."/>
        </authorList>
    </citation>
    <scope>NUCLEOTIDE SEQUENCE [LARGE SCALE GENOMIC DNA]</scope>
    <source>
        <strain evidence="1 2">CCUG 13156</strain>
    </source>
</reference>
<protein>
    <submittedName>
        <fullName evidence="1">Uncharacterized protein</fullName>
    </submittedName>
</protein>
<name>A0ABU5YE44_9FLAO</name>
<feature type="non-terminal residue" evidence="1">
    <location>
        <position position="92"/>
    </location>
</feature>
<comment type="caution">
    <text evidence="1">The sequence shown here is derived from an EMBL/GenBank/DDBJ whole genome shotgun (WGS) entry which is preliminary data.</text>
</comment>
<gene>
    <name evidence="1" type="ORF">VJJ49_15080</name>
</gene>
<sequence length="92" mass="10562">SDKQKLREIYGPTPKSEPVLQILGDLKDYVDKNVKENEVRKEIIKYLVKVEDDYKRINENLLKAAGAGLSMSVVIHEVEKIILEVIKVLKNE</sequence>
<dbReference type="RefSeq" id="WP_323980440.1">
    <property type="nucleotide sequence ID" value="NZ_JAYKBV010000082.1"/>
</dbReference>
<evidence type="ECO:0000313" key="1">
    <source>
        <dbReference type="EMBL" id="MEB3041995.1"/>
    </source>
</evidence>